<sequence>MRFLSNSLLTLTCIALLTGCVKREDMDALELKVYEQDQQIQQLNQKLGRTTKELEATRPEQADMWSDVQSMRPRLARIESSLEEVQHGSMQAEEDISGMKKEVSYLKQMASYLEANQRVMASQMAIELPEPPAANAPAATGAAPAAGSSDSPMFGPAGSPAPGTAAATTQPAPVQAAPAQPAPTDPNVIVAKDGTELVINPGKPAAAKTAPAAATAAPAAKAQVEPAVTEKQLYDAAFTAFKDRRYKDALRMWEQFEKTYPKHSLVPNAIFWQGETNYQLKEYAPAILAYQKVIDKYSKSDKYRSAMLKQGIAFGKLGKNQAGRVRLEELIKKFPKTQEAERAKKALAEMK</sequence>
<dbReference type="RefSeq" id="WP_243452170.1">
    <property type="nucleotide sequence ID" value="NZ_BLVO01000013.1"/>
</dbReference>
<gene>
    <name evidence="2" type="ORF">DSM101010T_25410</name>
</gene>
<accession>A0A7J0BKE9</accession>
<evidence type="ECO:0000313" key="2">
    <source>
        <dbReference type="EMBL" id="GFM34176.1"/>
    </source>
</evidence>
<dbReference type="Proteomes" id="UP000503840">
    <property type="component" value="Unassembled WGS sequence"/>
</dbReference>
<dbReference type="SUPFAM" id="SSF48452">
    <property type="entry name" value="TPR-like"/>
    <property type="match status" value="1"/>
</dbReference>
<dbReference type="NCBIfam" id="TIGR02795">
    <property type="entry name" value="tol_pal_ybgF"/>
    <property type="match status" value="1"/>
</dbReference>
<dbReference type="HAMAP" id="MF_02066">
    <property type="entry name" value="CpoB"/>
    <property type="match status" value="1"/>
</dbReference>
<feature type="compositionally biased region" description="Low complexity" evidence="1">
    <location>
        <begin position="155"/>
        <end position="179"/>
    </location>
</feature>
<feature type="region of interest" description="Disordered" evidence="1">
    <location>
        <begin position="131"/>
        <end position="188"/>
    </location>
</feature>
<feature type="compositionally biased region" description="Low complexity" evidence="1">
    <location>
        <begin position="135"/>
        <end position="146"/>
    </location>
</feature>
<evidence type="ECO:0000313" key="3">
    <source>
        <dbReference type="Proteomes" id="UP000503840"/>
    </source>
</evidence>
<dbReference type="InterPro" id="IPR019734">
    <property type="entry name" value="TPR_rpt"/>
</dbReference>
<evidence type="ECO:0000256" key="1">
    <source>
        <dbReference type="SAM" id="MobiDB-lite"/>
    </source>
</evidence>
<organism evidence="2 3">
    <name type="scientific">Desulfovibrio subterraneus</name>
    <dbReference type="NCBI Taxonomy" id="2718620"/>
    <lineage>
        <taxon>Bacteria</taxon>
        <taxon>Pseudomonadati</taxon>
        <taxon>Thermodesulfobacteriota</taxon>
        <taxon>Desulfovibrionia</taxon>
        <taxon>Desulfovibrionales</taxon>
        <taxon>Desulfovibrionaceae</taxon>
        <taxon>Desulfovibrio</taxon>
    </lineage>
</organism>
<name>A0A7J0BKE9_9BACT</name>
<dbReference type="PROSITE" id="PS51257">
    <property type="entry name" value="PROKAR_LIPOPROTEIN"/>
    <property type="match status" value="1"/>
</dbReference>
<comment type="caution">
    <text evidence="2">The sequence shown here is derived from an EMBL/GenBank/DDBJ whole genome shotgun (WGS) entry which is preliminary data.</text>
</comment>
<proteinExistence type="inferred from homology"/>
<dbReference type="Gene3D" id="1.20.5.1700">
    <property type="match status" value="1"/>
</dbReference>
<dbReference type="InterPro" id="IPR034706">
    <property type="entry name" value="CpoB"/>
</dbReference>
<keyword evidence="3" id="KW-1185">Reference proteome</keyword>
<dbReference type="AlphaFoldDB" id="A0A7J0BKE9"/>
<dbReference type="GO" id="GO:0051301">
    <property type="term" value="P:cell division"/>
    <property type="evidence" value="ECO:0007669"/>
    <property type="project" value="InterPro"/>
</dbReference>
<protein>
    <submittedName>
        <fullName evidence="2">Tol-pal system protein YbgF</fullName>
    </submittedName>
</protein>
<reference evidence="2 3" key="1">
    <citation type="submission" date="2020-05" db="EMBL/GenBank/DDBJ databases">
        <title>Draft genome sequence of Desulfovibrio sp. strain HN2T.</title>
        <authorList>
            <person name="Ueno A."/>
            <person name="Tamazawa S."/>
            <person name="Tamamura S."/>
            <person name="Murakami T."/>
            <person name="Kiyama T."/>
            <person name="Inomata H."/>
            <person name="Amano Y."/>
            <person name="Miyakawa K."/>
            <person name="Tamaki H."/>
            <person name="Naganuma T."/>
            <person name="Kaneko K."/>
        </authorList>
    </citation>
    <scope>NUCLEOTIDE SEQUENCE [LARGE SCALE GENOMIC DNA]</scope>
    <source>
        <strain evidence="2 3">HN2</strain>
    </source>
</reference>
<dbReference type="InterPro" id="IPR011990">
    <property type="entry name" value="TPR-like_helical_dom_sf"/>
</dbReference>
<dbReference type="Pfam" id="PF13174">
    <property type="entry name" value="TPR_6"/>
    <property type="match status" value="2"/>
</dbReference>
<dbReference type="EMBL" id="BLVO01000013">
    <property type="protein sequence ID" value="GFM34176.1"/>
    <property type="molecule type" value="Genomic_DNA"/>
</dbReference>
<dbReference type="InterPro" id="IPR014162">
    <property type="entry name" value="CpoB_C"/>
</dbReference>
<dbReference type="Gene3D" id="1.25.40.10">
    <property type="entry name" value="Tetratricopeptide repeat domain"/>
    <property type="match status" value="1"/>
</dbReference>